<evidence type="ECO:0000313" key="3">
    <source>
        <dbReference type="Proteomes" id="UP000179807"/>
    </source>
</evidence>
<dbReference type="AlphaFoldDB" id="A0A1J4JC84"/>
<evidence type="ECO:0000313" key="2">
    <source>
        <dbReference type="EMBL" id="OHS96273.1"/>
    </source>
</evidence>
<dbReference type="GeneID" id="94846220"/>
<reference evidence="2" key="1">
    <citation type="submission" date="2016-10" db="EMBL/GenBank/DDBJ databases">
        <authorList>
            <person name="Benchimol M."/>
            <person name="Almeida L.G."/>
            <person name="Vasconcelos A.T."/>
            <person name="Perreira-Neves A."/>
            <person name="Rosa I.A."/>
            <person name="Tasca T."/>
            <person name="Bogo M.R."/>
            <person name="de Souza W."/>
        </authorList>
    </citation>
    <scope>NUCLEOTIDE SEQUENCE [LARGE SCALE GENOMIC DNA]</scope>
    <source>
        <strain evidence="2">K</strain>
    </source>
</reference>
<dbReference type="PANTHER" id="PTHR46809">
    <property type="entry name" value="STROMAL CELL-DERIVED FACTOR 2-LIKE PROTEIN"/>
    <property type="match status" value="1"/>
</dbReference>
<proteinExistence type="predicted"/>
<protein>
    <submittedName>
        <fullName evidence="2">Uncharacterized protein</fullName>
    </submittedName>
</protein>
<feature type="signal peptide" evidence="1">
    <location>
        <begin position="1"/>
        <end position="18"/>
    </location>
</feature>
<dbReference type="RefSeq" id="XP_068349410.1">
    <property type="nucleotide sequence ID" value="XM_068511516.1"/>
</dbReference>
<accession>A0A1J4JC84</accession>
<organism evidence="2 3">
    <name type="scientific">Tritrichomonas foetus</name>
    <dbReference type="NCBI Taxonomy" id="1144522"/>
    <lineage>
        <taxon>Eukaryota</taxon>
        <taxon>Metamonada</taxon>
        <taxon>Parabasalia</taxon>
        <taxon>Tritrichomonadida</taxon>
        <taxon>Tritrichomonadidae</taxon>
        <taxon>Tritrichomonas</taxon>
    </lineage>
</organism>
<feature type="chain" id="PRO_5013244225" evidence="1">
    <location>
        <begin position="19"/>
        <end position="197"/>
    </location>
</feature>
<dbReference type="Proteomes" id="UP000179807">
    <property type="component" value="Unassembled WGS sequence"/>
</dbReference>
<dbReference type="PANTHER" id="PTHR46809:SF2">
    <property type="entry name" value="GH21273P"/>
    <property type="match status" value="1"/>
</dbReference>
<sequence length="197" mass="22833">MFLFHLFNLITARPVTYGSAVQLKGLFTKNRITIMINPENSLPLLFTSRPPYKDGWYWVVEPANESLEVMRKPVGCGDFITLHNPLLSFFVSVHDEEYIAPTKFAVDDGASQWQVICDKKYDNWEADDGVQFYNEANKCFLHSAFEQIPFHEDEVQFYYLNCTKSSKHTHWRAAEGIYLNDEPVSEMYTKSPKGNEL</sequence>
<keyword evidence="3" id="KW-1185">Reference proteome</keyword>
<dbReference type="SUPFAM" id="SSF82109">
    <property type="entry name" value="MIR domain"/>
    <property type="match status" value="1"/>
</dbReference>
<gene>
    <name evidence="2" type="ORF">TRFO_37575</name>
</gene>
<name>A0A1J4JC84_9EUKA</name>
<dbReference type="Gene3D" id="2.80.10.50">
    <property type="match status" value="1"/>
</dbReference>
<comment type="caution">
    <text evidence="2">The sequence shown here is derived from an EMBL/GenBank/DDBJ whole genome shotgun (WGS) entry which is preliminary data.</text>
</comment>
<keyword evidence="1" id="KW-0732">Signal</keyword>
<dbReference type="EMBL" id="MLAK01001187">
    <property type="protein sequence ID" value="OHS96273.1"/>
    <property type="molecule type" value="Genomic_DNA"/>
</dbReference>
<evidence type="ECO:0000256" key="1">
    <source>
        <dbReference type="SAM" id="SignalP"/>
    </source>
</evidence>
<dbReference type="InterPro" id="IPR036300">
    <property type="entry name" value="MIR_dom_sf"/>
</dbReference>
<dbReference type="VEuPathDB" id="TrichDB:TRFO_37575"/>